<dbReference type="Gene3D" id="3.40.50.300">
    <property type="entry name" value="P-loop containing nucleotide triphosphate hydrolases"/>
    <property type="match status" value="1"/>
</dbReference>
<dbReference type="InterPro" id="IPR007111">
    <property type="entry name" value="NACHT_NTPase"/>
</dbReference>
<dbReference type="EMBL" id="VDEQ01000027">
    <property type="protein sequence ID" value="MQS34673.1"/>
    <property type="molecule type" value="Genomic_DNA"/>
</dbReference>
<dbReference type="InterPro" id="IPR054547">
    <property type="entry name" value="NNH1"/>
</dbReference>
<dbReference type="RefSeq" id="WP_153480825.1">
    <property type="nucleotide sequence ID" value="NZ_VDEQ01000027.1"/>
</dbReference>
<dbReference type="Pfam" id="PF22733">
    <property type="entry name" value="NNH1"/>
    <property type="match status" value="1"/>
</dbReference>
<reference evidence="2 3" key="1">
    <citation type="submission" date="2019-06" db="EMBL/GenBank/DDBJ databases">
        <title>Comparative genomics and metabolomics analyses of clavulanic acid producing Streptomyces species provides insight into specialized metabolism and evolution of beta-lactam biosynthetic gene clusters.</title>
        <authorList>
            <person name="Moore M.A."/>
            <person name="Cruz-Morales P."/>
            <person name="Barona Gomez F."/>
            <person name="Kapil T."/>
        </authorList>
    </citation>
    <scope>NUCLEOTIDE SEQUENCE [LARGE SCALE GENOMIC DNA]</scope>
    <source>
        <strain evidence="2 3">T-272</strain>
    </source>
</reference>
<sequence length="879" mass="97095">MDASAAVAVRLASAAVAPLVKRLFVREGPGARLVEEPVRISGLVSFGGPRGLRGVQGVRGEKSSLGEQDLRKLTAELVARALRSYGPHDGPDDAVRAELADALALALHSLGDLAMDDVQAVRLGPGEFAGRLARPVALSADAEPYYGPLLDTACLHILNFFTQRSHFVARTLVEQTRSLDRLVAIADLLAERVPSQRAEDTRFEQRYTEHITRKHSELTIYGLDLAQAREWRLDSAYVSLEAVAMGDTAVPLPAERALAGRDKVLLRGGAGSGKTTLVQWLAVAAARQDYDELGEHLTHLIGRLPFVLPLRRIIRDGLPPTPDDFLRAVRSAVAGAQPDGWADRVLRAGRALLLVDGIDEIPRREREETRRWLRELMGEFPGNLWLVTARSSAVGEDWLAGDGFTELTLSPMSRDDVTRFVRRWHTAAGADPGLADALLGAIRTSADLGGLAVNPLMCGLLCALHRERRGFLPHGRRDLYDAALRMLLERRDTERGIAPGDGLRLSSETQTLLLQKLAHWLIRNDSVEMERADALTQLGRALEYMAHVDAPVDRVLRHLLERSGLLREPAPERIDFVHRTFQDYLGAKALVEEGDFPLLLKNAYRDQWEDVVRMAVALGRPAERERILRGLVAGVDPQDLIRRLGRTGAGTDPEWALRRVLLAATCLEHATEIAPGIRRHIEELVSSFVPPNGSHWARVLAEQGGPRVLGLLPGPEGLTEQEALHVVVTAARIGTDAALPVMARFREHSSLRVRRQLTWSWSKFDTRQYADEVLAHLDQGDLYFTAHNVEHLDVLRAMGGRARIQLTRAYPPESLVRLIDTERLTHLWLHSARTQSDSLAWLSAFPRLEVLVLPATDMASRLGIPGHITVIDSNATAKD</sequence>
<accession>A0ABW9NN13</accession>
<dbReference type="Proteomes" id="UP000460558">
    <property type="component" value="Unassembled WGS sequence"/>
</dbReference>
<dbReference type="PROSITE" id="PS50837">
    <property type="entry name" value="NACHT"/>
    <property type="match status" value="1"/>
</dbReference>
<protein>
    <submittedName>
        <fullName evidence="2">NACHT domain-containing protein</fullName>
    </submittedName>
</protein>
<keyword evidence="3" id="KW-1185">Reference proteome</keyword>
<gene>
    <name evidence="2" type="ORF">FFZ77_03255</name>
</gene>
<dbReference type="InterPro" id="IPR027417">
    <property type="entry name" value="P-loop_NTPase"/>
</dbReference>
<dbReference type="PANTHER" id="PTHR46844:SF1">
    <property type="entry name" value="SLR5058 PROTEIN"/>
    <property type="match status" value="1"/>
</dbReference>
<comment type="caution">
    <text evidence="2">The sequence shown here is derived from an EMBL/GenBank/DDBJ whole genome shotgun (WGS) entry which is preliminary data.</text>
</comment>
<dbReference type="SUPFAM" id="SSF52540">
    <property type="entry name" value="P-loop containing nucleoside triphosphate hydrolases"/>
    <property type="match status" value="1"/>
</dbReference>
<name>A0ABW9NN13_9ACTN</name>
<evidence type="ECO:0000313" key="3">
    <source>
        <dbReference type="Proteomes" id="UP000460558"/>
    </source>
</evidence>
<feature type="domain" description="NACHT" evidence="1">
    <location>
        <begin position="262"/>
        <end position="592"/>
    </location>
</feature>
<proteinExistence type="predicted"/>
<organism evidence="2 3">
    <name type="scientific">Streptomyces katsurahamanus</name>
    <dbReference type="NCBI Taxonomy" id="2577098"/>
    <lineage>
        <taxon>Bacteria</taxon>
        <taxon>Bacillati</taxon>
        <taxon>Actinomycetota</taxon>
        <taxon>Actinomycetes</taxon>
        <taxon>Kitasatosporales</taxon>
        <taxon>Streptomycetaceae</taxon>
        <taxon>Streptomyces</taxon>
    </lineage>
</organism>
<dbReference type="Pfam" id="PF05729">
    <property type="entry name" value="NACHT"/>
    <property type="match status" value="1"/>
</dbReference>
<dbReference type="PANTHER" id="PTHR46844">
    <property type="entry name" value="SLR5058 PROTEIN"/>
    <property type="match status" value="1"/>
</dbReference>
<evidence type="ECO:0000313" key="2">
    <source>
        <dbReference type="EMBL" id="MQS34673.1"/>
    </source>
</evidence>
<evidence type="ECO:0000259" key="1">
    <source>
        <dbReference type="PROSITE" id="PS50837"/>
    </source>
</evidence>